<reference evidence="2" key="1">
    <citation type="submission" date="2024-06" db="EMBL/GenBank/DDBJ databases">
        <title>Multiomics insights into the TNT degradation mechanism by Pantoea sp. BJ2 isolated from an ammunition destruction site.</title>
        <authorList>
            <person name="Luo J."/>
        </authorList>
    </citation>
    <scope>NUCLEOTIDE SEQUENCE</scope>
    <source>
        <strain evidence="2">BJ2</strain>
    </source>
</reference>
<proteinExistence type="predicted"/>
<organism evidence="2">
    <name type="scientific">Pantoea sp. BJ2</name>
    <dbReference type="NCBI Taxonomy" id="3141322"/>
    <lineage>
        <taxon>Bacteria</taxon>
        <taxon>Pseudomonadati</taxon>
        <taxon>Pseudomonadota</taxon>
        <taxon>Gammaproteobacteria</taxon>
        <taxon>Enterobacterales</taxon>
        <taxon>Erwiniaceae</taxon>
        <taxon>Pantoea</taxon>
    </lineage>
</organism>
<keyword evidence="1" id="KW-0812">Transmembrane</keyword>
<name>A0AAU7TRX3_9GAMM</name>
<evidence type="ECO:0000256" key="1">
    <source>
        <dbReference type="SAM" id="Phobius"/>
    </source>
</evidence>
<dbReference type="EMBL" id="CP158292">
    <property type="protein sequence ID" value="XBV43273.1"/>
    <property type="molecule type" value="Genomic_DNA"/>
</dbReference>
<keyword evidence="1" id="KW-0472">Membrane</keyword>
<keyword evidence="1" id="KW-1133">Transmembrane helix</keyword>
<accession>A0AAU7TRX3</accession>
<feature type="transmembrane region" description="Helical" evidence="1">
    <location>
        <begin position="6"/>
        <end position="25"/>
    </location>
</feature>
<dbReference type="RefSeq" id="WP_350260807.1">
    <property type="nucleotide sequence ID" value="NZ_CP158292.1"/>
</dbReference>
<dbReference type="AlphaFoldDB" id="A0AAU7TRX3"/>
<dbReference type="InterPro" id="IPR010665">
    <property type="entry name" value="DUF1240"/>
</dbReference>
<gene>
    <name evidence="2" type="ORF">AAF463_11660</name>
</gene>
<evidence type="ECO:0000313" key="2">
    <source>
        <dbReference type="EMBL" id="XBV43273.1"/>
    </source>
</evidence>
<feature type="transmembrane region" description="Helical" evidence="1">
    <location>
        <begin position="37"/>
        <end position="60"/>
    </location>
</feature>
<dbReference type="Pfam" id="PF06836">
    <property type="entry name" value="DUF1240"/>
    <property type="match status" value="1"/>
</dbReference>
<sequence>MSVSLIFIPLTLPFPTYWFYLFLVFGHDVAFVKVNRVIRYFKWVCIFSIITSIMISFSYVSTLKYKGYASCKGIPSGWMPGTATKYVINENLCNKNIHANDMSFLKSHGHRVNY</sequence>
<protein>
    <submittedName>
        <fullName evidence="2">DUF1240 domain-containing protein</fullName>
    </submittedName>
</protein>